<dbReference type="Gene3D" id="3.40.960.10">
    <property type="entry name" value="VSR Endonuclease"/>
    <property type="match status" value="1"/>
</dbReference>
<dbReference type="AlphaFoldDB" id="A0A6I6MVJ7"/>
<evidence type="ECO:0000313" key="2">
    <source>
        <dbReference type="EMBL" id="QGZ95652.1"/>
    </source>
</evidence>
<gene>
    <name evidence="2" type="ORF">DSM104635_02502</name>
</gene>
<dbReference type="CDD" id="cd01038">
    <property type="entry name" value="Endonuclease_DUF559"/>
    <property type="match status" value="1"/>
</dbReference>
<dbReference type="Proteomes" id="UP000431269">
    <property type="component" value="Chromosome"/>
</dbReference>
<name>A0A6I6MVJ7_9CAUL</name>
<dbReference type="KEGG" id="tsv:DSM104635_02502"/>
<keyword evidence="3" id="KW-1185">Reference proteome</keyword>
<dbReference type="InterPro" id="IPR047216">
    <property type="entry name" value="Endonuclease_DUF559_bact"/>
</dbReference>
<dbReference type="InterPro" id="IPR007569">
    <property type="entry name" value="DUF559"/>
</dbReference>
<sequence>MSDEERILWMLLRDRRFAGFKFRRQVPLGDYVADFACFERKLIVELDGSQHAAPEQAAFDAKRTETLHAAGFRVLRIWTSELFGERERTMETILNALHGRA</sequence>
<evidence type="ECO:0000259" key="1">
    <source>
        <dbReference type="Pfam" id="PF04480"/>
    </source>
</evidence>
<dbReference type="PANTHER" id="PTHR38590:SF1">
    <property type="entry name" value="BLL0828 PROTEIN"/>
    <property type="match status" value="1"/>
</dbReference>
<dbReference type="SUPFAM" id="SSF52980">
    <property type="entry name" value="Restriction endonuclease-like"/>
    <property type="match status" value="1"/>
</dbReference>
<dbReference type="InterPro" id="IPR011335">
    <property type="entry name" value="Restrct_endonuc-II-like"/>
</dbReference>
<organism evidence="2 3">
    <name type="scientific">Terricaulis silvestris</name>
    <dbReference type="NCBI Taxonomy" id="2686094"/>
    <lineage>
        <taxon>Bacteria</taxon>
        <taxon>Pseudomonadati</taxon>
        <taxon>Pseudomonadota</taxon>
        <taxon>Alphaproteobacteria</taxon>
        <taxon>Caulobacterales</taxon>
        <taxon>Caulobacteraceae</taxon>
        <taxon>Terricaulis</taxon>
    </lineage>
</organism>
<dbReference type="EMBL" id="CP047045">
    <property type="protein sequence ID" value="QGZ95652.1"/>
    <property type="molecule type" value="Genomic_DNA"/>
</dbReference>
<reference evidence="3" key="1">
    <citation type="submission" date="2019-12" db="EMBL/GenBank/DDBJ databases">
        <title>Complete genome of Terracaulis silvestris 0127_4.</title>
        <authorList>
            <person name="Vieira S."/>
            <person name="Riedel T."/>
            <person name="Sproer C."/>
            <person name="Pascual J."/>
            <person name="Boedeker C."/>
            <person name="Overmann J."/>
        </authorList>
    </citation>
    <scope>NUCLEOTIDE SEQUENCE [LARGE SCALE GENOMIC DNA]</scope>
    <source>
        <strain evidence="3">0127_4</strain>
    </source>
</reference>
<dbReference type="Pfam" id="PF04480">
    <property type="entry name" value="DUF559"/>
    <property type="match status" value="1"/>
</dbReference>
<feature type="domain" description="DUF559" evidence="1">
    <location>
        <begin position="1"/>
        <end position="97"/>
    </location>
</feature>
<protein>
    <recommendedName>
        <fullName evidence="1">DUF559 domain-containing protein</fullName>
    </recommendedName>
</protein>
<proteinExistence type="predicted"/>
<dbReference type="PANTHER" id="PTHR38590">
    <property type="entry name" value="BLL0828 PROTEIN"/>
    <property type="match status" value="1"/>
</dbReference>
<accession>A0A6I6MVJ7</accession>
<evidence type="ECO:0000313" key="3">
    <source>
        <dbReference type="Proteomes" id="UP000431269"/>
    </source>
</evidence>